<proteinExistence type="inferred from homology"/>
<dbReference type="PANTHER" id="PTHR44252">
    <property type="entry name" value="D-ERYTHRULOSE REDUCTASE"/>
    <property type="match status" value="1"/>
</dbReference>
<organism evidence="5 6">
    <name type="scientific">Trichogramma brassicae</name>
    <dbReference type="NCBI Taxonomy" id="86971"/>
    <lineage>
        <taxon>Eukaryota</taxon>
        <taxon>Metazoa</taxon>
        <taxon>Ecdysozoa</taxon>
        <taxon>Arthropoda</taxon>
        <taxon>Hexapoda</taxon>
        <taxon>Insecta</taxon>
        <taxon>Pterygota</taxon>
        <taxon>Neoptera</taxon>
        <taxon>Endopterygota</taxon>
        <taxon>Hymenoptera</taxon>
        <taxon>Apocrita</taxon>
        <taxon>Proctotrupomorpha</taxon>
        <taxon>Chalcidoidea</taxon>
        <taxon>Trichogrammatidae</taxon>
        <taxon>Trichogramma</taxon>
    </lineage>
</organism>
<dbReference type="PANTHER" id="PTHR44252:SF3">
    <property type="entry name" value="D-ERYTHRULOSE REDUCTASE-RELATED"/>
    <property type="match status" value="1"/>
</dbReference>
<dbReference type="SUPFAM" id="SSF51735">
    <property type="entry name" value="NAD(P)-binding Rossmann-fold domains"/>
    <property type="match status" value="1"/>
</dbReference>
<dbReference type="InterPro" id="IPR051737">
    <property type="entry name" value="L-xylulose/Carbonyl_redctase"/>
</dbReference>
<dbReference type="InterPro" id="IPR002347">
    <property type="entry name" value="SDR_fam"/>
</dbReference>
<dbReference type="GO" id="GO:0004090">
    <property type="term" value="F:carbonyl reductase (NADPH) activity"/>
    <property type="evidence" value="ECO:0007669"/>
    <property type="project" value="TreeGrafter"/>
</dbReference>
<reference evidence="5 6" key="1">
    <citation type="submission" date="2020-02" db="EMBL/GenBank/DDBJ databases">
        <authorList>
            <person name="Ferguson B K."/>
        </authorList>
    </citation>
    <scope>NUCLEOTIDE SEQUENCE [LARGE SCALE GENOMIC DNA]</scope>
</reference>
<dbReference type="PRINTS" id="PR00080">
    <property type="entry name" value="SDRFAMILY"/>
</dbReference>
<name>A0A6H5I147_9HYME</name>
<feature type="compositionally biased region" description="Basic and acidic residues" evidence="4">
    <location>
        <begin position="60"/>
        <end position="76"/>
    </location>
</feature>
<feature type="compositionally biased region" description="Basic residues" evidence="4">
    <location>
        <begin position="41"/>
        <end position="53"/>
    </location>
</feature>
<accession>A0A6H5I147</accession>
<dbReference type="GO" id="GO:0006006">
    <property type="term" value="P:glucose metabolic process"/>
    <property type="evidence" value="ECO:0007669"/>
    <property type="project" value="TreeGrafter"/>
</dbReference>
<dbReference type="Proteomes" id="UP000479190">
    <property type="component" value="Unassembled WGS sequence"/>
</dbReference>
<evidence type="ECO:0000256" key="3">
    <source>
        <dbReference type="RuleBase" id="RU000363"/>
    </source>
</evidence>
<dbReference type="InterPro" id="IPR036291">
    <property type="entry name" value="NAD(P)-bd_dom_sf"/>
</dbReference>
<evidence type="ECO:0000313" key="6">
    <source>
        <dbReference type="Proteomes" id="UP000479190"/>
    </source>
</evidence>
<dbReference type="OrthoDB" id="1393670at2759"/>
<protein>
    <recommendedName>
        <fullName evidence="7">L-xylulose reductase</fullName>
    </recommendedName>
</protein>
<sequence length="258" mass="28321">MCYEAIRGRAEQARVRASRLVDEAHQVSLSFSLSPGASSRGHVRVQRTSRHRWCGQASEKPTHDRAERAVPSSTRREDNCKRRFVTSARLKRFDSAIMNISFEGKRILVTGAGQGIGRETALRLSKFKGTVIALSKTQKNLDSLVKEDPRIQTVCVDLGDWAATRRAVKSVLPIDLLVNNAGVARLDPFLTAKPEDFDDTFNVNLKSIMNVSQVVAADMVARKVPGSIVNLSSQASLVAITDHATYCASKAALDMLTK</sequence>
<feature type="region of interest" description="Disordered" evidence="4">
    <location>
        <begin position="39"/>
        <end position="76"/>
    </location>
</feature>
<evidence type="ECO:0000256" key="4">
    <source>
        <dbReference type="SAM" id="MobiDB-lite"/>
    </source>
</evidence>
<evidence type="ECO:0000313" key="5">
    <source>
        <dbReference type="EMBL" id="CAB0029935.1"/>
    </source>
</evidence>
<comment type="similarity">
    <text evidence="1 3">Belongs to the short-chain dehydrogenases/reductases (SDR) family.</text>
</comment>
<dbReference type="Pfam" id="PF00106">
    <property type="entry name" value="adh_short"/>
    <property type="match status" value="1"/>
</dbReference>
<evidence type="ECO:0000256" key="1">
    <source>
        <dbReference type="ARBA" id="ARBA00006484"/>
    </source>
</evidence>
<evidence type="ECO:0008006" key="7">
    <source>
        <dbReference type="Google" id="ProtNLM"/>
    </source>
</evidence>
<evidence type="ECO:0000256" key="2">
    <source>
        <dbReference type="ARBA" id="ARBA00022857"/>
    </source>
</evidence>
<keyword evidence="2" id="KW-0521">NADP</keyword>
<keyword evidence="6" id="KW-1185">Reference proteome</keyword>
<dbReference type="AlphaFoldDB" id="A0A6H5I147"/>
<dbReference type="Gene3D" id="3.40.50.720">
    <property type="entry name" value="NAD(P)-binding Rossmann-like Domain"/>
    <property type="match status" value="1"/>
</dbReference>
<dbReference type="GO" id="GO:0005997">
    <property type="term" value="P:xylulose metabolic process"/>
    <property type="evidence" value="ECO:0007669"/>
    <property type="project" value="TreeGrafter"/>
</dbReference>
<gene>
    <name evidence="5" type="ORF">TBRA_LOCUS1954</name>
</gene>
<dbReference type="EMBL" id="CADCXV010000380">
    <property type="protein sequence ID" value="CAB0029935.1"/>
    <property type="molecule type" value="Genomic_DNA"/>
</dbReference>
<dbReference type="GO" id="GO:0050038">
    <property type="term" value="F:L-xylulose reductase (NADPH) activity"/>
    <property type="evidence" value="ECO:0007669"/>
    <property type="project" value="TreeGrafter"/>
</dbReference>
<dbReference type="PRINTS" id="PR00081">
    <property type="entry name" value="GDHRDH"/>
</dbReference>